<dbReference type="NCBIfam" id="NF004281">
    <property type="entry name" value="PRK05690.1"/>
    <property type="match status" value="1"/>
</dbReference>
<evidence type="ECO:0000256" key="2">
    <source>
        <dbReference type="ARBA" id="ARBA00022679"/>
    </source>
</evidence>
<dbReference type="EMBL" id="BNCI01000001">
    <property type="protein sequence ID" value="GHF12779.1"/>
    <property type="molecule type" value="Genomic_DNA"/>
</dbReference>
<comment type="caution">
    <text evidence="14">The sequence shown here is derived from an EMBL/GenBank/DDBJ whole genome shotgun (WGS) entry which is preliminary data.</text>
</comment>
<dbReference type="AlphaFoldDB" id="A0A919AKG7"/>
<evidence type="ECO:0000259" key="13">
    <source>
        <dbReference type="Pfam" id="PF00899"/>
    </source>
</evidence>
<keyword evidence="15" id="KW-1185">Reference proteome</keyword>
<name>A0A919AKG7_9PROT</name>
<dbReference type="Pfam" id="PF00899">
    <property type="entry name" value="ThiF"/>
    <property type="match status" value="1"/>
</dbReference>
<evidence type="ECO:0000256" key="4">
    <source>
        <dbReference type="ARBA" id="ARBA00022840"/>
    </source>
</evidence>
<evidence type="ECO:0000256" key="3">
    <source>
        <dbReference type="ARBA" id="ARBA00022741"/>
    </source>
</evidence>
<evidence type="ECO:0000256" key="11">
    <source>
        <dbReference type="ARBA" id="ARBA00075328"/>
    </source>
</evidence>
<keyword evidence="4" id="KW-0067">ATP-binding</keyword>
<dbReference type="InterPro" id="IPR000594">
    <property type="entry name" value="ThiF_NAD_FAD-bd"/>
</dbReference>
<dbReference type="GO" id="GO:0008146">
    <property type="term" value="F:sulfotransferase activity"/>
    <property type="evidence" value="ECO:0007669"/>
    <property type="project" value="TreeGrafter"/>
</dbReference>
<keyword evidence="2" id="KW-0808">Transferase</keyword>
<evidence type="ECO:0000256" key="7">
    <source>
        <dbReference type="ARBA" id="ARBA00063809"/>
    </source>
</evidence>
<dbReference type="PANTHER" id="PTHR10953:SF102">
    <property type="entry name" value="ADENYLYLTRANSFERASE AND SULFURTRANSFERASE MOCS3"/>
    <property type="match status" value="1"/>
</dbReference>
<dbReference type="InterPro" id="IPR045886">
    <property type="entry name" value="ThiF/MoeB/HesA"/>
</dbReference>
<evidence type="ECO:0000256" key="6">
    <source>
        <dbReference type="ARBA" id="ARBA00055169"/>
    </source>
</evidence>
<dbReference type="GO" id="GO:0005524">
    <property type="term" value="F:ATP binding"/>
    <property type="evidence" value="ECO:0007669"/>
    <property type="project" value="UniProtKB-KW"/>
</dbReference>
<comment type="similarity">
    <text evidence="1">Belongs to the HesA/MoeB/ThiF family.</text>
</comment>
<evidence type="ECO:0000256" key="9">
    <source>
        <dbReference type="ARBA" id="ARBA00073635"/>
    </source>
</evidence>
<dbReference type="PANTHER" id="PTHR10953">
    <property type="entry name" value="UBIQUITIN-ACTIVATING ENZYME E1"/>
    <property type="match status" value="1"/>
</dbReference>
<reference evidence="14" key="2">
    <citation type="submission" date="2020-09" db="EMBL/GenBank/DDBJ databases">
        <authorList>
            <person name="Sun Q."/>
            <person name="Kim S."/>
        </authorList>
    </citation>
    <scope>NUCLEOTIDE SEQUENCE</scope>
    <source>
        <strain evidence="14">KCTC 42590</strain>
    </source>
</reference>
<dbReference type="GO" id="GO:0061605">
    <property type="term" value="F:molybdopterin-synthase adenylyltransferase activity"/>
    <property type="evidence" value="ECO:0007669"/>
    <property type="project" value="UniProtKB-EC"/>
</dbReference>
<dbReference type="InterPro" id="IPR035985">
    <property type="entry name" value="Ubiquitin-activating_enz"/>
</dbReference>
<dbReference type="GO" id="GO:0004792">
    <property type="term" value="F:thiosulfate-cyanide sulfurtransferase activity"/>
    <property type="evidence" value="ECO:0007669"/>
    <property type="project" value="TreeGrafter"/>
</dbReference>
<dbReference type="GO" id="GO:0008641">
    <property type="term" value="F:ubiquitin-like modifier activating enzyme activity"/>
    <property type="evidence" value="ECO:0007669"/>
    <property type="project" value="InterPro"/>
</dbReference>
<evidence type="ECO:0000256" key="5">
    <source>
        <dbReference type="ARBA" id="ARBA00052218"/>
    </source>
</evidence>
<dbReference type="FunFam" id="3.40.50.720:FF:000033">
    <property type="entry name" value="Adenylyltransferase and sulfurtransferase MOCS3"/>
    <property type="match status" value="1"/>
</dbReference>
<sequence length="260" mass="27370">MSLLDFSDEQLERYSRHLVLKEIGGAGQLALLKSKVLVIGAGGLGSPLLMYLAAAGVGTIGIIDDDRVDISNLQRQIIHTTDRIGAAKVDSAEISLSAINPDVRVVKYSDRLTADNAAQIIATYDLVADGCDNFATRLLVSDTCVALGITLVSAALGPFEAHLATFKPHKGDELPCYRCYMPELPGDDQNRTCADTGIIGAVAGVAGSMQALEVVKEITGAGDSLAGKFLIFDALSMRSRLIKLPKDPACPSCGKSVGHV</sequence>
<dbReference type="Gene3D" id="3.40.50.720">
    <property type="entry name" value="NAD(P)-binding Rossmann-like Domain"/>
    <property type="match status" value="1"/>
</dbReference>
<evidence type="ECO:0000313" key="15">
    <source>
        <dbReference type="Proteomes" id="UP000630923"/>
    </source>
</evidence>
<keyword evidence="3" id="KW-0547">Nucleotide-binding</keyword>
<dbReference type="RefSeq" id="WP_191249833.1">
    <property type="nucleotide sequence ID" value="NZ_BNCI01000001.1"/>
</dbReference>
<feature type="domain" description="THIF-type NAD/FAD binding fold" evidence="13">
    <location>
        <begin position="14"/>
        <end position="251"/>
    </location>
</feature>
<dbReference type="CDD" id="cd00757">
    <property type="entry name" value="ThiF_MoeB_HesA_family"/>
    <property type="match status" value="1"/>
</dbReference>
<evidence type="ECO:0000256" key="12">
    <source>
        <dbReference type="ARBA" id="ARBA00078531"/>
    </source>
</evidence>
<organism evidence="14 15">
    <name type="scientific">Kordiimonas sediminis</name>
    <dbReference type="NCBI Taxonomy" id="1735581"/>
    <lineage>
        <taxon>Bacteria</taxon>
        <taxon>Pseudomonadati</taxon>
        <taxon>Pseudomonadota</taxon>
        <taxon>Alphaproteobacteria</taxon>
        <taxon>Kordiimonadales</taxon>
        <taxon>Kordiimonadaceae</taxon>
        <taxon>Kordiimonas</taxon>
    </lineage>
</organism>
<dbReference type="GO" id="GO:0005829">
    <property type="term" value="C:cytosol"/>
    <property type="evidence" value="ECO:0007669"/>
    <property type="project" value="TreeGrafter"/>
</dbReference>
<dbReference type="SUPFAM" id="SSF69572">
    <property type="entry name" value="Activating enzymes of the ubiquitin-like proteins"/>
    <property type="match status" value="1"/>
</dbReference>
<proteinExistence type="inferred from homology"/>
<accession>A0A919AKG7</accession>
<dbReference type="EC" id="2.7.7.80" evidence="8"/>
<protein>
    <recommendedName>
        <fullName evidence="9">Molybdopterin-synthase adenylyltransferase</fullName>
        <ecNumber evidence="8">2.7.7.80</ecNumber>
    </recommendedName>
    <alternativeName>
        <fullName evidence="12">MoaD protein adenylase</fullName>
    </alternativeName>
    <alternativeName>
        <fullName evidence="10">Molybdopterin-converting factor subunit 1 adenylase</fullName>
    </alternativeName>
    <alternativeName>
        <fullName evidence="11">Sulfur carrier protein MoaD adenylyltransferase</fullName>
    </alternativeName>
</protein>
<comment type="subunit">
    <text evidence="7">Homodimer. Forms a stable heterotetrameric complex of 2 MoeB and 2 MoaD during adenylation of MoaD.</text>
</comment>
<comment type="function">
    <text evidence="6">Catalyzes the adenylation by ATP of the carboxyl group of the C-terminal glycine of sulfur carrier protein MoaD.</text>
</comment>
<dbReference type="Proteomes" id="UP000630923">
    <property type="component" value="Unassembled WGS sequence"/>
</dbReference>
<gene>
    <name evidence="14" type="ORF">GCM10017044_03430</name>
</gene>
<reference evidence="14" key="1">
    <citation type="journal article" date="2014" name="Int. J. Syst. Evol. Microbiol.">
        <title>Complete genome sequence of Corynebacterium casei LMG S-19264T (=DSM 44701T), isolated from a smear-ripened cheese.</title>
        <authorList>
            <consortium name="US DOE Joint Genome Institute (JGI-PGF)"/>
            <person name="Walter F."/>
            <person name="Albersmeier A."/>
            <person name="Kalinowski J."/>
            <person name="Ruckert C."/>
        </authorList>
    </citation>
    <scope>NUCLEOTIDE SEQUENCE</scope>
    <source>
        <strain evidence="14">KCTC 42590</strain>
    </source>
</reference>
<comment type="catalytic activity">
    <reaction evidence="5">
        <text>[molybdopterin-synthase sulfur-carrier protein]-C-terminal Gly-Gly + ATP + H(+) = [molybdopterin-synthase sulfur-carrier protein]-C-terminal Gly-Gly-AMP + diphosphate</text>
        <dbReference type="Rhea" id="RHEA:43616"/>
        <dbReference type="Rhea" id="RHEA-COMP:12159"/>
        <dbReference type="Rhea" id="RHEA-COMP:12202"/>
        <dbReference type="ChEBI" id="CHEBI:15378"/>
        <dbReference type="ChEBI" id="CHEBI:30616"/>
        <dbReference type="ChEBI" id="CHEBI:33019"/>
        <dbReference type="ChEBI" id="CHEBI:90618"/>
        <dbReference type="ChEBI" id="CHEBI:90778"/>
        <dbReference type="EC" id="2.7.7.80"/>
    </reaction>
</comment>
<evidence type="ECO:0000256" key="8">
    <source>
        <dbReference type="ARBA" id="ARBA00066884"/>
    </source>
</evidence>
<evidence type="ECO:0000256" key="1">
    <source>
        <dbReference type="ARBA" id="ARBA00009919"/>
    </source>
</evidence>
<evidence type="ECO:0000256" key="10">
    <source>
        <dbReference type="ARBA" id="ARBA00075110"/>
    </source>
</evidence>
<evidence type="ECO:0000313" key="14">
    <source>
        <dbReference type="EMBL" id="GHF12779.1"/>
    </source>
</evidence>